<protein>
    <submittedName>
        <fullName evidence="1">Uncharacterized protein</fullName>
    </submittedName>
</protein>
<sequence length="123" mass="13950">MQLTREQHIEGYENQLRGLKKQQREHSDLKKLVESPLFRKVILQNFCTDECARYVRMSVDMALTPEARADALAKAQAGAHLLHWIAVEDRMGSDSVNKISTLEANLEVLRSASDDDIDGLDLQ</sequence>
<dbReference type="Proteomes" id="UP000018886">
    <property type="component" value="Segment"/>
</dbReference>
<evidence type="ECO:0000313" key="1">
    <source>
        <dbReference type="EMBL" id="AHC56589.1"/>
    </source>
</evidence>
<evidence type="ECO:0000313" key="2">
    <source>
        <dbReference type="Proteomes" id="UP000018886"/>
    </source>
</evidence>
<reference evidence="1 2" key="1">
    <citation type="journal article" date="2014" name="Virol. J.">
        <title>First genome sequences of Achromobacter phages reveal new members of the N4 family.</title>
        <authorList>
            <person name="Wittmann J."/>
            <person name="Dreiseikelmann B."/>
            <person name="Rohde M."/>
            <person name="Meier-Kolthoff J.P."/>
            <person name="Bunk B."/>
            <person name="Rohde C."/>
        </authorList>
    </citation>
    <scope>NUCLEOTIDE SEQUENCE [LARGE SCALE GENOMIC DNA]</scope>
</reference>
<name>V9SHR4_9CAUD</name>
<dbReference type="EMBL" id="KF787094">
    <property type="protein sequence ID" value="AHC56589.1"/>
    <property type="molecule type" value="Genomic_DNA"/>
</dbReference>
<proteinExistence type="predicted"/>
<gene>
    <name evidence="1" type="ORF">JJJA_0073</name>
</gene>
<organism evidence="1 2">
    <name type="scientific">Achromobacter phage JWDelta</name>
    <dbReference type="NCBI Taxonomy" id="1416008"/>
    <lineage>
        <taxon>Viruses</taxon>
        <taxon>Duplodnaviria</taxon>
        <taxon>Heunggongvirae</taxon>
        <taxon>Uroviricota</taxon>
        <taxon>Caudoviricetes</taxon>
        <taxon>Schitoviridae</taxon>
        <taxon>Rothmandenesvirinae</taxon>
        <taxon>Jwalphavirus</taxon>
        <taxon>Jwalphavirus jwalpha</taxon>
    </lineage>
</organism>
<accession>V9SHR4</accession>